<dbReference type="RefSeq" id="XP_007312213.1">
    <property type="nucleotide sequence ID" value="XM_007312151.1"/>
</dbReference>
<dbReference type="GO" id="GO:0003676">
    <property type="term" value="F:nucleic acid binding"/>
    <property type="evidence" value="ECO:0007669"/>
    <property type="project" value="InterPro"/>
</dbReference>
<accession>F8NDP5</accession>
<dbReference type="OrthoDB" id="2266637at2759"/>
<dbReference type="GeneID" id="18809039"/>
<dbReference type="AlphaFoldDB" id="F8NDP5"/>
<protein>
    <recommendedName>
        <fullName evidence="1">Tc1-like transposase DDE domain-containing protein</fullName>
    </recommendedName>
</protein>
<dbReference type="EMBL" id="GL945428">
    <property type="protein sequence ID" value="EGO30329.1"/>
    <property type="molecule type" value="Genomic_DNA"/>
</dbReference>
<feature type="domain" description="Tc1-like transposase DDE" evidence="1">
    <location>
        <begin position="1"/>
        <end position="127"/>
    </location>
</feature>
<dbReference type="InterPro" id="IPR036397">
    <property type="entry name" value="RNaseH_sf"/>
</dbReference>
<dbReference type="KEGG" id="sla:SERLADRAFT_344974"/>
<dbReference type="Gene3D" id="3.30.420.10">
    <property type="entry name" value="Ribonuclease H-like superfamily/Ribonuclease H"/>
    <property type="match status" value="1"/>
</dbReference>
<dbReference type="InterPro" id="IPR038717">
    <property type="entry name" value="Tc1-like_DDE_dom"/>
</dbReference>
<evidence type="ECO:0000313" key="3">
    <source>
        <dbReference type="Proteomes" id="UP000008064"/>
    </source>
</evidence>
<dbReference type="Pfam" id="PF13358">
    <property type="entry name" value="DDE_3"/>
    <property type="match status" value="1"/>
</dbReference>
<proteinExistence type="predicted"/>
<reference evidence="3" key="1">
    <citation type="journal article" date="2011" name="Science">
        <title>The plant cell wall-decomposing machinery underlies the functional diversity of forest fungi.</title>
        <authorList>
            <person name="Eastwood D.C."/>
            <person name="Floudas D."/>
            <person name="Binder M."/>
            <person name="Majcherczyk A."/>
            <person name="Schneider P."/>
            <person name="Aerts A."/>
            <person name="Asiegbu F.O."/>
            <person name="Baker S.E."/>
            <person name="Barry K."/>
            <person name="Bendiksby M."/>
            <person name="Blumentritt M."/>
            <person name="Coutinho P.M."/>
            <person name="Cullen D."/>
            <person name="de Vries R.P."/>
            <person name="Gathman A."/>
            <person name="Goodell B."/>
            <person name="Henrissat B."/>
            <person name="Ihrmark K."/>
            <person name="Kauserud H."/>
            <person name="Kohler A."/>
            <person name="LaButti K."/>
            <person name="Lapidus A."/>
            <person name="Lavin J.L."/>
            <person name="Lee Y.-H."/>
            <person name="Lindquist E."/>
            <person name="Lilly W."/>
            <person name="Lucas S."/>
            <person name="Morin E."/>
            <person name="Murat C."/>
            <person name="Oguiza J.A."/>
            <person name="Park J."/>
            <person name="Pisabarro A.G."/>
            <person name="Riley R."/>
            <person name="Rosling A."/>
            <person name="Salamov A."/>
            <person name="Schmidt O."/>
            <person name="Schmutz J."/>
            <person name="Skrede I."/>
            <person name="Stenlid J."/>
            <person name="Wiebenga A."/>
            <person name="Xie X."/>
            <person name="Kuees U."/>
            <person name="Hibbett D.S."/>
            <person name="Hoffmeister D."/>
            <person name="Hoegberg N."/>
            <person name="Martin F."/>
            <person name="Grigoriev I.V."/>
            <person name="Watkinson S.C."/>
        </authorList>
    </citation>
    <scope>NUCLEOTIDE SEQUENCE [LARGE SCALE GENOMIC DNA]</scope>
    <source>
        <strain evidence="3">S7.9</strain>
    </source>
</reference>
<evidence type="ECO:0000259" key="1">
    <source>
        <dbReference type="Pfam" id="PF13358"/>
    </source>
</evidence>
<dbReference type="HOGENOM" id="CLU_1714404_0_0_1"/>
<gene>
    <name evidence="2" type="ORF">SERLADRAFT_344974</name>
</gene>
<name>F8NDP5_SERL9</name>
<dbReference type="Proteomes" id="UP000008064">
    <property type="component" value="Unassembled WGS sequence"/>
</dbReference>
<organism evidence="3">
    <name type="scientific">Serpula lacrymans var. lacrymans (strain S7.9)</name>
    <name type="common">Dry rot fungus</name>
    <dbReference type="NCBI Taxonomy" id="578457"/>
    <lineage>
        <taxon>Eukaryota</taxon>
        <taxon>Fungi</taxon>
        <taxon>Dikarya</taxon>
        <taxon>Basidiomycota</taxon>
        <taxon>Agaricomycotina</taxon>
        <taxon>Agaricomycetes</taxon>
        <taxon>Agaricomycetidae</taxon>
        <taxon>Boletales</taxon>
        <taxon>Coniophorineae</taxon>
        <taxon>Serpulaceae</taxon>
        <taxon>Serpula</taxon>
    </lineage>
</organism>
<sequence length="153" mass="17318">LVFADKTHFNCITLCRPYTWAPHGGYAHRRDFLVRGKRYSILLVIALDGVIHLEVLDRPFTGDAFLEFIEGTLGQIQDPWNLRTCGRAVSIFCLNLFLTDMLCTRGMHLLYLLSYSPDLNPIEEAFLQSRPSCGIIVTTYLGKPKAPCATHML</sequence>
<feature type="non-terminal residue" evidence="2">
    <location>
        <position position="1"/>
    </location>
</feature>
<evidence type="ECO:0000313" key="2">
    <source>
        <dbReference type="EMBL" id="EGO30329.1"/>
    </source>
</evidence>